<evidence type="ECO:0000256" key="1">
    <source>
        <dbReference type="SAM" id="MobiDB-lite"/>
    </source>
</evidence>
<accession>A0A9N9EA10</accession>
<reference evidence="2" key="1">
    <citation type="submission" date="2021-06" db="EMBL/GenBank/DDBJ databases">
        <authorList>
            <person name="Kallberg Y."/>
            <person name="Tangrot J."/>
            <person name="Rosling A."/>
        </authorList>
    </citation>
    <scope>NUCLEOTIDE SEQUENCE</scope>
    <source>
        <strain evidence="2">87-6 pot B 2015</strain>
    </source>
</reference>
<feature type="compositionally biased region" description="Acidic residues" evidence="1">
    <location>
        <begin position="1"/>
        <end position="16"/>
    </location>
</feature>
<dbReference type="AlphaFoldDB" id="A0A9N9EA10"/>
<gene>
    <name evidence="2" type="ORF">FMOSSE_LOCUS12371</name>
</gene>
<comment type="caution">
    <text evidence="2">The sequence shown here is derived from an EMBL/GenBank/DDBJ whole genome shotgun (WGS) entry which is preliminary data.</text>
</comment>
<sequence>MKSEDFDPESESESEPNDFKGISLVSKSQTSLIQPKNDNYNLFKGQIAEID</sequence>
<dbReference type="Proteomes" id="UP000789375">
    <property type="component" value="Unassembled WGS sequence"/>
</dbReference>
<feature type="region of interest" description="Disordered" evidence="1">
    <location>
        <begin position="1"/>
        <end position="21"/>
    </location>
</feature>
<keyword evidence="3" id="KW-1185">Reference proteome</keyword>
<dbReference type="EMBL" id="CAJVPP010005814">
    <property type="protein sequence ID" value="CAG8670259.1"/>
    <property type="molecule type" value="Genomic_DNA"/>
</dbReference>
<evidence type="ECO:0000313" key="2">
    <source>
        <dbReference type="EMBL" id="CAG8670259.1"/>
    </source>
</evidence>
<protein>
    <submittedName>
        <fullName evidence="2">7202_t:CDS:1</fullName>
    </submittedName>
</protein>
<evidence type="ECO:0000313" key="3">
    <source>
        <dbReference type="Proteomes" id="UP000789375"/>
    </source>
</evidence>
<feature type="non-terminal residue" evidence="2">
    <location>
        <position position="51"/>
    </location>
</feature>
<organism evidence="2 3">
    <name type="scientific">Funneliformis mosseae</name>
    <name type="common">Endomycorrhizal fungus</name>
    <name type="synonym">Glomus mosseae</name>
    <dbReference type="NCBI Taxonomy" id="27381"/>
    <lineage>
        <taxon>Eukaryota</taxon>
        <taxon>Fungi</taxon>
        <taxon>Fungi incertae sedis</taxon>
        <taxon>Mucoromycota</taxon>
        <taxon>Glomeromycotina</taxon>
        <taxon>Glomeromycetes</taxon>
        <taxon>Glomerales</taxon>
        <taxon>Glomeraceae</taxon>
        <taxon>Funneliformis</taxon>
    </lineage>
</organism>
<name>A0A9N9EA10_FUNMO</name>
<proteinExistence type="predicted"/>